<proteinExistence type="inferred from homology"/>
<feature type="site" description="Interaction with DNA" evidence="8">
    <location>
        <position position="94"/>
    </location>
</feature>
<comment type="subunit">
    <text evidence="7 8">Heterotetramer composed of ParC and ParE.</text>
</comment>
<keyword evidence="4 8" id="KW-0238">DNA-binding</keyword>
<dbReference type="InterPro" id="IPR050220">
    <property type="entry name" value="Type_II_DNA_Topoisomerases"/>
</dbReference>
<name>A0AAJ4SIR4_MAMSC</name>
<dbReference type="GO" id="GO:0009330">
    <property type="term" value="C:DNA topoisomerase type II (double strand cut, ATP-hydrolyzing) complex"/>
    <property type="evidence" value="ECO:0007669"/>
    <property type="project" value="TreeGrafter"/>
</dbReference>
<feature type="domain" description="Topo IIA-type catalytic" evidence="11">
    <location>
        <begin position="31"/>
        <end position="497"/>
    </location>
</feature>
<dbReference type="InterPro" id="IPR005741">
    <property type="entry name" value="TopoIV_A_Gpos"/>
</dbReference>
<evidence type="ECO:0000256" key="10">
    <source>
        <dbReference type="SAM" id="Coils"/>
    </source>
</evidence>
<dbReference type="CDD" id="cd00187">
    <property type="entry name" value="TOP4c"/>
    <property type="match status" value="1"/>
</dbReference>
<evidence type="ECO:0000313" key="13">
    <source>
        <dbReference type="Proteomes" id="UP000274792"/>
    </source>
</evidence>
<evidence type="ECO:0000313" key="12">
    <source>
        <dbReference type="EMBL" id="RTX73613.1"/>
    </source>
</evidence>
<evidence type="ECO:0000259" key="11">
    <source>
        <dbReference type="PROSITE" id="PS52040"/>
    </source>
</evidence>
<dbReference type="Gene3D" id="3.30.1360.40">
    <property type="match status" value="1"/>
</dbReference>
<dbReference type="PANTHER" id="PTHR43493:SF9">
    <property type="entry name" value="DNA TOPOISOMERASE 4 SUBUNIT A"/>
    <property type="match status" value="1"/>
</dbReference>
<dbReference type="GO" id="GO:0005524">
    <property type="term" value="F:ATP binding"/>
    <property type="evidence" value="ECO:0007669"/>
    <property type="project" value="InterPro"/>
</dbReference>
<dbReference type="EC" id="5.6.2.2" evidence="8"/>
<feature type="site" description="Transition state stabilizer" evidence="8">
    <location>
        <position position="118"/>
    </location>
</feature>
<comment type="subcellular location">
    <subcellularLocation>
        <location evidence="8">Cell membrane</location>
        <topology evidence="8">Peripheral membrane protein</topology>
    </subcellularLocation>
</comment>
<accession>A0AAJ4SIR4</accession>
<dbReference type="InterPro" id="IPR013760">
    <property type="entry name" value="Topo_IIA-like_dom_sf"/>
</dbReference>
<evidence type="ECO:0000256" key="5">
    <source>
        <dbReference type="ARBA" id="ARBA00023136"/>
    </source>
</evidence>
<feature type="site" description="Interaction with DNA" evidence="8">
    <location>
        <position position="39"/>
    </location>
</feature>
<dbReference type="NCBIfam" id="NF004044">
    <property type="entry name" value="PRK05561.1"/>
    <property type="match status" value="1"/>
</dbReference>
<dbReference type="SUPFAM" id="SSF101904">
    <property type="entry name" value="GyrA/ParC C-terminal domain-like"/>
    <property type="match status" value="1"/>
</dbReference>
<dbReference type="Proteomes" id="UP000274792">
    <property type="component" value="Unassembled WGS sequence"/>
</dbReference>
<evidence type="ECO:0000256" key="3">
    <source>
        <dbReference type="ARBA" id="ARBA00023029"/>
    </source>
</evidence>
<evidence type="ECO:0000256" key="1">
    <source>
        <dbReference type="ARBA" id="ARBA00000185"/>
    </source>
</evidence>
<evidence type="ECO:0000256" key="6">
    <source>
        <dbReference type="ARBA" id="ARBA00023235"/>
    </source>
</evidence>
<dbReference type="InterPro" id="IPR013757">
    <property type="entry name" value="Topo_IIA_A_a_sf"/>
</dbReference>
<dbReference type="InterPro" id="IPR035516">
    <property type="entry name" value="Gyrase/topoIV_suA_C"/>
</dbReference>
<comment type="function">
    <text evidence="8">Topoisomerase IV is essential for chromosome segregation. It relaxes supercoiled DNA. Performs the decatenation events required during the replication of a circular DNA molecule.</text>
</comment>
<dbReference type="SUPFAM" id="SSF56719">
    <property type="entry name" value="Type II DNA topoisomerase"/>
    <property type="match status" value="1"/>
</dbReference>
<dbReference type="Pfam" id="PF00521">
    <property type="entry name" value="DNA_topoisoIV"/>
    <property type="match status" value="1"/>
</dbReference>
<keyword evidence="6 8" id="KW-0413">Isomerase</keyword>
<dbReference type="Gene3D" id="3.90.199.10">
    <property type="entry name" value="Topoisomerase II, domain 5"/>
    <property type="match status" value="1"/>
</dbReference>
<dbReference type="GO" id="GO:0007059">
    <property type="term" value="P:chromosome segregation"/>
    <property type="evidence" value="ECO:0007669"/>
    <property type="project" value="UniProtKB-UniRule"/>
</dbReference>
<dbReference type="GO" id="GO:0005737">
    <property type="term" value="C:cytoplasm"/>
    <property type="evidence" value="ECO:0007669"/>
    <property type="project" value="TreeGrafter"/>
</dbReference>
<dbReference type="InterPro" id="IPR002205">
    <property type="entry name" value="Topo_IIA_dom_A"/>
</dbReference>
<dbReference type="Gene3D" id="1.10.268.10">
    <property type="entry name" value="Topoisomerase, domain 3"/>
    <property type="match status" value="1"/>
</dbReference>
<comment type="catalytic activity">
    <reaction evidence="1 8 9">
        <text>ATP-dependent breakage, passage and rejoining of double-stranded DNA.</text>
        <dbReference type="EC" id="5.6.2.2"/>
    </reaction>
</comment>
<dbReference type="PROSITE" id="PS52040">
    <property type="entry name" value="TOPO_IIA"/>
    <property type="match status" value="1"/>
</dbReference>
<dbReference type="NCBIfam" id="TIGR01061">
    <property type="entry name" value="parC_Gpos"/>
    <property type="match status" value="1"/>
</dbReference>
<feature type="site" description="Interaction with DNA" evidence="8">
    <location>
        <position position="88"/>
    </location>
</feature>
<comment type="caution">
    <text evidence="12">The sequence shown here is derived from an EMBL/GenBank/DDBJ whole genome shotgun (WGS) entry which is preliminary data.</text>
</comment>
<dbReference type="FunFam" id="1.10.268.10:FF:000001">
    <property type="entry name" value="DNA gyrase subunit A"/>
    <property type="match status" value="1"/>
</dbReference>
<dbReference type="EMBL" id="RXWV01000026">
    <property type="protein sequence ID" value="RTX73613.1"/>
    <property type="molecule type" value="Genomic_DNA"/>
</dbReference>
<dbReference type="GO" id="GO:0006265">
    <property type="term" value="P:DNA topological change"/>
    <property type="evidence" value="ECO:0007669"/>
    <property type="project" value="UniProtKB-UniRule"/>
</dbReference>
<dbReference type="RefSeq" id="WP_126477031.1">
    <property type="nucleotide sequence ID" value="NZ_JBAFXU010000019.1"/>
</dbReference>
<dbReference type="FunFam" id="2.120.10.90:FF:000005">
    <property type="entry name" value="DNA topoisomerase 4 subunit A"/>
    <property type="match status" value="1"/>
</dbReference>
<feature type="site" description="Interaction with DNA" evidence="8">
    <location>
        <position position="75"/>
    </location>
</feature>
<evidence type="ECO:0000256" key="4">
    <source>
        <dbReference type="ARBA" id="ARBA00023125"/>
    </source>
</evidence>
<dbReference type="SMART" id="SM00434">
    <property type="entry name" value="TOP4c"/>
    <property type="match status" value="1"/>
</dbReference>
<dbReference type="GO" id="GO:0034335">
    <property type="term" value="F:DNA negative supercoiling activity"/>
    <property type="evidence" value="ECO:0007669"/>
    <property type="project" value="UniProtKB-ARBA"/>
</dbReference>
<keyword evidence="5 8" id="KW-0472">Membrane</keyword>
<comment type="similarity">
    <text evidence="8">Belongs to the type II topoisomerase GyrA/ParC subunit family. ParC type 2 subfamily.</text>
</comment>
<keyword evidence="2 8" id="KW-1003">Cell membrane</keyword>
<dbReference type="AlphaFoldDB" id="A0AAJ4SIR4"/>
<gene>
    <name evidence="8 12" type="primary">parC</name>
    <name evidence="12" type="ORF">CD117_05355</name>
</gene>
<dbReference type="HAMAP" id="MF_00937">
    <property type="entry name" value="ParC_type2"/>
    <property type="match status" value="1"/>
</dbReference>
<organism evidence="12 13">
    <name type="scientific">Mammaliicoccus sciuri</name>
    <name type="common">Staphylococcus sciuri</name>
    <dbReference type="NCBI Taxonomy" id="1296"/>
    <lineage>
        <taxon>Bacteria</taxon>
        <taxon>Bacillati</taxon>
        <taxon>Bacillota</taxon>
        <taxon>Bacilli</taxon>
        <taxon>Bacillales</taxon>
        <taxon>Staphylococcaceae</taxon>
        <taxon>Mammaliicoccus</taxon>
    </lineage>
</organism>
<dbReference type="GO" id="GO:0005694">
    <property type="term" value="C:chromosome"/>
    <property type="evidence" value="ECO:0007669"/>
    <property type="project" value="InterPro"/>
</dbReference>
<feature type="site" description="Interaction with DNA" evidence="8">
    <location>
        <position position="77"/>
    </location>
</feature>
<evidence type="ECO:0000256" key="8">
    <source>
        <dbReference type="HAMAP-Rule" id="MF_00937"/>
    </source>
</evidence>
<evidence type="ECO:0000256" key="9">
    <source>
        <dbReference type="PROSITE-ProRule" id="PRU01384"/>
    </source>
</evidence>
<dbReference type="Gene3D" id="2.120.10.90">
    <property type="entry name" value="DNA gyrase/topoisomerase IV, subunit A, C-terminal"/>
    <property type="match status" value="1"/>
</dbReference>
<dbReference type="InterPro" id="IPR006691">
    <property type="entry name" value="GyrA/parC_rep"/>
</dbReference>
<dbReference type="Pfam" id="PF03989">
    <property type="entry name" value="DNA_gyraseA_C"/>
    <property type="match status" value="5"/>
</dbReference>
<dbReference type="PANTHER" id="PTHR43493">
    <property type="entry name" value="DNA GYRASE/TOPOISOMERASE SUBUNIT A"/>
    <property type="match status" value="1"/>
</dbReference>
<sequence length="804" mass="91638">MVEQIQNLPLEDVIGDRFGRYSKYIIQDRALPDVRDGLKPVQRRILFAMYKDGNTYDRNFRKSAKTVGNVIGNYHPHGDSSVYDAMVRMSQDWKLRHVLIEMHGNNGSIDNDPPAAMRYTEAKLSKLAEVLLQDIDKETVEHVQNFDDTAMEPMVLPARYPNLLVNGSTGISAGYATDIPPHNLGEVIDATLKLIDKPSTTVDELIEHIKGPDFPTGGIIQGLDGIKKAYKTGKGKIVVRSKVEIEKIRGGREQIVVTEVPFEVNKGTLVKKIDELRADKKIEGIVEVRDETDREGLRIAIELKKDINSEGVLNYLYKNTDLQVLYHFNMVAINNRRPELLGLKSILESYIEHQKEVVTRRSQYELSQAQKRMHIVEGLIKALSILDEVIETIRASKNKRDAKENLIAKFEFTEEQAEAIVMLQLYRLTNTDIVSLENEFDELKQTIERLKDILQNEKSLFKVIKNELRAVRKEFADERLTEIEEKIEEIKIEKEILVPSEETIVSVTHDGYIKRTSNRSYIASGVEEVGLKDGDYLLMHEKMNTQDTLIVFTNKGNYLFIPVHEIVDLKWKDLGKHISQMIPIDDDERVISVNKETDFKPSSNYIIATKNGMIKKSTNDKFKASRITKPLVAIKLKGDDEVVSVLKIVNDELITVITEKGMSLTYDTDELSDIGLKAAGVKSINLKDNDRVVMTDKLPNDQSVFIVTDRGSVKRMKAEQFVPAKRSQRGLMILKELKSKAHRIVFARTVSEDETCVIISEKDQVKVNTKDFNFSERYTNGRFVVDENDFGQVIDAYFEEKAID</sequence>
<evidence type="ECO:0000256" key="7">
    <source>
        <dbReference type="ARBA" id="ARBA00063644"/>
    </source>
</evidence>
<dbReference type="InterPro" id="IPR013758">
    <property type="entry name" value="Topo_IIA_A/C_ab"/>
</dbReference>
<feature type="active site" description="O-(5'-phospho-DNA)-tyrosine intermediate" evidence="8 9">
    <location>
        <position position="119"/>
    </location>
</feature>
<dbReference type="FunFam" id="3.30.1360.40:FF:000002">
    <property type="entry name" value="DNA gyrase subunit A"/>
    <property type="match status" value="1"/>
</dbReference>
<keyword evidence="10" id="KW-0175">Coiled coil</keyword>
<dbReference type="FunFam" id="3.90.199.10:FF:000001">
    <property type="entry name" value="DNA gyrase subunit A"/>
    <property type="match status" value="1"/>
</dbReference>
<evidence type="ECO:0000256" key="2">
    <source>
        <dbReference type="ARBA" id="ARBA00022475"/>
    </source>
</evidence>
<protein>
    <recommendedName>
        <fullName evidence="8">DNA topoisomerase 4 subunit A</fullName>
        <ecNumber evidence="8">5.6.2.2</ecNumber>
    </recommendedName>
    <alternativeName>
        <fullName evidence="8">Topoisomerase IV subunit A</fullName>
    </alternativeName>
</protein>
<keyword evidence="3 8" id="KW-0799">Topoisomerase</keyword>
<reference evidence="12 13" key="1">
    <citation type="submission" date="2018-10" db="EMBL/GenBank/DDBJ databases">
        <title>A collection Staphylococci species genome sequencing.</title>
        <authorList>
            <person name="Cole K."/>
        </authorList>
    </citation>
    <scope>NUCLEOTIDE SEQUENCE [LARGE SCALE GENOMIC DNA]</scope>
    <source>
        <strain evidence="13">NCTC 12218</strain>
    </source>
</reference>
<dbReference type="GO" id="GO:0019897">
    <property type="term" value="C:extrinsic component of plasma membrane"/>
    <property type="evidence" value="ECO:0007669"/>
    <property type="project" value="UniProtKB-UniRule"/>
</dbReference>
<feature type="coiled-coil region" evidence="10">
    <location>
        <begin position="426"/>
        <end position="493"/>
    </location>
</feature>
<dbReference type="GO" id="GO:0003677">
    <property type="term" value="F:DNA binding"/>
    <property type="evidence" value="ECO:0007669"/>
    <property type="project" value="UniProtKB-UniRule"/>
</dbReference>